<dbReference type="STRING" id="9402.L5KW82"/>
<accession>L5KW82</accession>
<evidence type="ECO:0000313" key="3">
    <source>
        <dbReference type="EMBL" id="ELK15068.1"/>
    </source>
</evidence>
<dbReference type="Proteomes" id="UP000010552">
    <property type="component" value="Unassembled WGS sequence"/>
</dbReference>
<dbReference type="PANTHER" id="PTHR24020">
    <property type="entry name" value="COLLAGEN ALPHA"/>
    <property type="match status" value="1"/>
</dbReference>
<dbReference type="SMART" id="SM00327">
    <property type="entry name" value="VWA"/>
    <property type="match status" value="1"/>
</dbReference>
<dbReference type="Gene3D" id="3.40.50.410">
    <property type="entry name" value="von Willebrand factor, type A domain"/>
    <property type="match status" value="2"/>
</dbReference>
<dbReference type="InterPro" id="IPR050525">
    <property type="entry name" value="ECM_Assembly_Org"/>
</dbReference>
<dbReference type="AlphaFoldDB" id="L5KW82"/>
<dbReference type="PRINTS" id="PR00453">
    <property type="entry name" value="VWFADOMAIN"/>
</dbReference>
<evidence type="ECO:0000259" key="2">
    <source>
        <dbReference type="PROSITE" id="PS50234"/>
    </source>
</evidence>
<proteinExistence type="predicted"/>
<dbReference type="EMBL" id="KB030552">
    <property type="protein sequence ID" value="ELK15068.1"/>
    <property type="molecule type" value="Genomic_DNA"/>
</dbReference>
<gene>
    <name evidence="3" type="ORF">PAL_GLEAN10009151</name>
</gene>
<feature type="domain" description="VWFA" evidence="2">
    <location>
        <begin position="38"/>
        <end position="142"/>
    </location>
</feature>
<reference evidence="4" key="1">
    <citation type="journal article" date="2013" name="Science">
        <title>Comparative analysis of bat genomes provides insight into the evolution of flight and immunity.</title>
        <authorList>
            <person name="Zhang G."/>
            <person name="Cowled C."/>
            <person name="Shi Z."/>
            <person name="Huang Z."/>
            <person name="Bishop-Lilly K.A."/>
            <person name="Fang X."/>
            <person name="Wynne J.W."/>
            <person name="Xiong Z."/>
            <person name="Baker M.L."/>
            <person name="Zhao W."/>
            <person name="Tachedjian M."/>
            <person name="Zhu Y."/>
            <person name="Zhou P."/>
            <person name="Jiang X."/>
            <person name="Ng J."/>
            <person name="Yang L."/>
            <person name="Wu L."/>
            <person name="Xiao J."/>
            <person name="Feng Y."/>
            <person name="Chen Y."/>
            <person name="Sun X."/>
            <person name="Zhang Y."/>
            <person name="Marsh G.A."/>
            <person name="Crameri G."/>
            <person name="Broder C.C."/>
            <person name="Frey K.G."/>
            <person name="Wang L.F."/>
            <person name="Wang J."/>
        </authorList>
    </citation>
    <scope>NUCLEOTIDE SEQUENCE [LARGE SCALE GENOMIC DNA]</scope>
</reference>
<keyword evidence="3" id="KW-0176">Collagen</keyword>
<sequence>MRLRFLVAALCAGILAEAPRARAQQRERVTCTRLYAADIVFLLDGSSSIGRSNFREVRGFLEGLVLPFSAAANAQGVRFAAVQYSDDPRADLTPAPVQVCILITDGKSQDLVDTAAQRLKGQGVKLFAVGEYPAAGTGIKNADPEELKRVASQPTSDFFFFVNDFSILRTLLPLISRRVCTTAGGVPVTLPREFPPTPCALTWTSDPSPIPGAPGTKLGCCPLILPWKC</sequence>
<dbReference type="PROSITE" id="PS50234">
    <property type="entry name" value="VWFA"/>
    <property type="match status" value="1"/>
</dbReference>
<feature type="chain" id="PRO_5003969660" evidence="1">
    <location>
        <begin position="24"/>
        <end position="229"/>
    </location>
</feature>
<name>L5KW82_PTEAL</name>
<feature type="signal peptide" evidence="1">
    <location>
        <begin position="1"/>
        <end position="23"/>
    </location>
</feature>
<organism evidence="3 4">
    <name type="scientific">Pteropus alecto</name>
    <name type="common">Black flying fox</name>
    <dbReference type="NCBI Taxonomy" id="9402"/>
    <lineage>
        <taxon>Eukaryota</taxon>
        <taxon>Metazoa</taxon>
        <taxon>Chordata</taxon>
        <taxon>Craniata</taxon>
        <taxon>Vertebrata</taxon>
        <taxon>Euteleostomi</taxon>
        <taxon>Mammalia</taxon>
        <taxon>Eutheria</taxon>
        <taxon>Laurasiatheria</taxon>
        <taxon>Chiroptera</taxon>
        <taxon>Yinpterochiroptera</taxon>
        <taxon>Pteropodoidea</taxon>
        <taxon>Pteropodidae</taxon>
        <taxon>Pteropodinae</taxon>
        <taxon>Pteropus</taxon>
    </lineage>
</organism>
<dbReference type="GO" id="GO:0005581">
    <property type="term" value="C:collagen trimer"/>
    <property type="evidence" value="ECO:0007669"/>
    <property type="project" value="UniProtKB-KW"/>
</dbReference>
<keyword evidence="1" id="KW-0732">Signal</keyword>
<evidence type="ECO:0000313" key="4">
    <source>
        <dbReference type="Proteomes" id="UP000010552"/>
    </source>
</evidence>
<evidence type="ECO:0000256" key="1">
    <source>
        <dbReference type="SAM" id="SignalP"/>
    </source>
</evidence>
<dbReference type="InterPro" id="IPR036465">
    <property type="entry name" value="vWFA_dom_sf"/>
</dbReference>
<keyword evidence="4" id="KW-1185">Reference proteome</keyword>
<dbReference type="Pfam" id="PF00092">
    <property type="entry name" value="VWA"/>
    <property type="match status" value="2"/>
</dbReference>
<dbReference type="InterPro" id="IPR002035">
    <property type="entry name" value="VWF_A"/>
</dbReference>
<dbReference type="PANTHER" id="PTHR24020:SF88">
    <property type="entry name" value="COLLAGEN ALPHA-1(VII) CHAIN"/>
    <property type="match status" value="1"/>
</dbReference>
<dbReference type="InParanoid" id="L5KW82"/>
<dbReference type="SUPFAM" id="SSF53300">
    <property type="entry name" value="vWA-like"/>
    <property type="match status" value="1"/>
</dbReference>
<protein>
    <submittedName>
        <fullName evidence="3">Collagen alpha-1(VII) chain</fullName>
    </submittedName>
</protein>